<dbReference type="GO" id="GO:0008028">
    <property type="term" value="F:monocarboxylic acid transmembrane transporter activity"/>
    <property type="evidence" value="ECO:0007669"/>
    <property type="project" value="TreeGrafter"/>
</dbReference>
<feature type="transmembrane region" description="Helical" evidence="3">
    <location>
        <begin position="343"/>
        <end position="364"/>
    </location>
</feature>
<feature type="transmembrane region" description="Helical" evidence="3">
    <location>
        <begin position="159"/>
        <end position="179"/>
    </location>
</feature>
<evidence type="ECO:0000256" key="3">
    <source>
        <dbReference type="SAM" id="Phobius"/>
    </source>
</evidence>
<dbReference type="SUPFAM" id="SSF103473">
    <property type="entry name" value="MFS general substrate transporter"/>
    <property type="match status" value="1"/>
</dbReference>
<dbReference type="Pfam" id="PF07690">
    <property type="entry name" value="MFS_1"/>
    <property type="match status" value="1"/>
</dbReference>
<sequence length="492" mass="53566">MESMQNKSQCSDDDDKKATDDVISPLVPPDGGWGWVIVFSSFITNFLIDGVCFSAGIFYLEFLDNYRESKGKTAWVGSTLNGMYLTMGPVAGGLVKKFGCRAVSIAGSLLAAASFFASTFSPNVDALIVLYGGLGGAGFGLMYLPAIVMVGFYFEKRRALATGIAVCGSGIGAFVFAPLCRFLIDTYTWKGATWIISGIVLNGVVVGALFRPLENPPRRKKPQLDTALKEDPKAYQKSITNVPSEGRNDRTKCGNIFGSTIDIFKAIFDFSLMKNPVFVLYGLSCFLCMTGFFVPFIYLPDYAQAMGVSKEQAAFLISILGIANTIGRVMCGWVSDQPWADCLVINNIALVCGGSITIVLPFFLHYGLLATYSVVFGLGIAVFVSLRSVIMVELIGRERLTNSFGLVTLCQGLSSFIGAPIAGFLFDVTGNYTISFYVAGSTVALAGVICTPLRRIARWHDRRTYDLENGNKLIKRPSFLDIYIVHFENNEE</sequence>
<feature type="transmembrane region" description="Helical" evidence="3">
    <location>
        <begin position="404"/>
        <end position="426"/>
    </location>
</feature>
<comment type="caution">
    <text evidence="4">The sequence shown here is derived from an EMBL/GenBank/DDBJ whole genome shotgun (WGS) entry which is preliminary data.</text>
</comment>
<reference evidence="4" key="1">
    <citation type="submission" date="2022-03" db="EMBL/GenBank/DDBJ databases">
        <authorList>
            <person name="Martin C."/>
        </authorList>
    </citation>
    <scope>NUCLEOTIDE SEQUENCE</scope>
</reference>
<evidence type="ECO:0000313" key="4">
    <source>
        <dbReference type="EMBL" id="CAH1795975.1"/>
    </source>
</evidence>
<dbReference type="Gene3D" id="1.20.1250.20">
    <property type="entry name" value="MFS general substrate transporter like domains"/>
    <property type="match status" value="1"/>
</dbReference>
<organism evidence="4 5">
    <name type="scientific">Owenia fusiformis</name>
    <name type="common">Polychaete worm</name>
    <dbReference type="NCBI Taxonomy" id="6347"/>
    <lineage>
        <taxon>Eukaryota</taxon>
        <taxon>Metazoa</taxon>
        <taxon>Spiralia</taxon>
        <taxon>Lophotrochozoa</taxon>
        <taxon>Annelida</taxon>
        <taxon>Polychaeta</taxon>
        <taxon>Sedentaria</taxon>
        <taxon>Canalipalpata</taxon>
        <taxon>Sabellida</taxon>
        <taxon>Oweniida</taxon>
        <taxon>Oweniidae</taxon>
        <taxon>Owenia</taxon>
    </lineage>
</organism>
<feature type="transmembrane region" description="Helical" evidence="3">
    <location>
        <begin position="33"/>
        <end position="60"/>
    </location>
</feature>
<feature type="transmembrane region" description="Helical" evidence="3">
    <location>
        <begin position="432"/>
        <end position="453"/>
    </location>
</feature>
<dbReference type="PROSITE" id="PS50850">
    <property type="entry name" value="MFS"/>
    <property type="match status" value="1"/>
</dbReference>
<dbReference type="GO" id="GO:0016020">
    <property type="term" value="C:membrane"/>
    <property type="evidence" value="ECO:0007669"/>
    <property type="project" value="UniProtKB-SubCell"/>
</dbReference>
<feature type="transmembrane region" description="Helical" evidence="3">
    <location>
        <begin position="126"/>
        <end position="152"/>
    </location>
</feature>
<feature type="transmembrane region" description="Helical" evidence="3">
    <location>
        <begin position="191"/>
        <end position="210"/>
    </location>
</feature>
<keyword evidence="3" id="KW-1133">Transmembrane helix</keyword>
<dbReference type="Proteomes" id="UP000749559">
    <property type="component" value="Unassembled WGS sequence"/>
</dbReference>
<feature type="transmembrane region" description="Helical" evidence="3">
    <location>
        <begin position="312"/>
        <end position="331"/>
    </location>
</feature>
<dbReference type="EMBL" id="CAIIXF020000010">
    <property type="protein sequence ID" value="CAH1795975.1"/>
    <property type="molecule type" value="Genomic_DNA"/>
</dbReference>
<evidence type="ECO:0000256" key="2">
    <source>
        <dbReference type="SAM" id="MobiDB-lite"/>
    </source>
</evidence>
<dbReference type="CDD" id="cd17352">
    <property type="entry name" value="MFS_MCT_SLC16"/>
    <property type="match status" value="1"/>
</dbReference>
<feature type="transmembrane region" description="Helical" evidence="3">
    <location>
        <begin position="370"/>
        <end position="392"/>
    </location>
</feature>
<keyword evidence="3" id="KW-0812">Transmembrane</keyword>
<feature type="transmembrane region" description="Helical" evidence="3">
    <location>
        <begin position="278"/>
        <end position="300"/>
    </location>
</feature>
<name>A0A8J1TVP9_OWEFU</name>
<keyword evidence="5" id="KW-1185">Reference proteome</keyword>
<protein>
    <submittedName>
        <fullName evidence="4">Uncharacterized protein</fullName>
    </submittedName>
</protein>
<feature type="region of interest" description="Disordered" evidence="2">
    <location>
        <begin position="1"/>
        <end position="21"/>
    </location>
</feature>
<dbReference type="PANTHER" id="PTHR11360:SF286">
    <property type="entry name" value="GH22266P"/>
    <property type="match status" value="1"/>
</dbReference>
<evidence type="ECO:0000256" key="1">
    <source>
        <dbReference type="ARBA" id="ARBA00004141"/>
    </source>
</evidence>
<comment type="subcellular location">
    <subcellularLocation>
        <location evidence="1">Membrane</location>
        <topology evidence="1">Multi-pass membrane protein</topology>
    </subcellularLocation>
</comment>
<dbReference type="AlphaFoldDB" id="A0A8J1TVP9"/>
<dbReference type="OrthoDB" id="6509908at2759"/>
<keyword evidence="3" id="KW-0472">Membrane</keyword>
<proteinExistence type="predicted"/>
<dbReference type="InterPro" id="IPR050327">
    <property type="entry name" value="Proton-linked_MCT"/>
</dbReference>
<dbReference type="InterPro" id="IPR011701">
    <property type="entry name" value="MFS"/>
</dbReference>
<gene>
    <name evidence="4" type="ORF">OFUS_LOCUS20438</name>
</gene>
<feature type="transmembrane region" description="Helical" evidence="3">
    <location>
        <begin position="102"/>
        <end position="120"/>
    </location>
</feature>
<dbReference type="PANTHER" id="PTHR11360">
    <property type="entry name" value="MONOCARBOXYLATE TRANSPORTER"/>
    <property type="match status" value="1"/>
</dbReference>
<dbReference type="InterPro" id="IPR020846">
    <property type="entry name" value="MFS_dom"/>
</dbReference>
<evidence type="ECO:0000313" key="5">
    <source>
        <dbReference type="Proteomes" id="UP000749559"/>
    </source>
</evidence>
<accession>A0A8J1TVP9</accession>
<dbReference type="InterPro" id="IPR036259">
    <property type="entry name" value="MFS_trans_sf"/>
</dbReference>